<evidence type="ECO:0000256" key="1">
    <source>
        <dbReference type="SAM" id="Phobius"/>
    </source>
</evidence>
<keyword evidence="1" id="KW-1133">Transmembrane helix</keyword>
<dbReference type="AlphaFoldDB" id="A0A5J5GEM2"/>
<dbReference type="Gene3D" id="3.30.70.270">
    <property type="match status" value="1"/>
</dbReference>
<dbReference type="Proteomes" id="UP000367750">
    <property type="component" value="Unassembled WGS sequence"/>
</dbReference>
<comment type="caution">
    <text evidence="3">The sequence shown here is derived from an EMBL/GenBank/DDBJ whole genome shotgun (WGS) entry which is preliminary data.</text>
</comment>
<dbReference type="PANTHER" id="PTHR45138">
    <property type="entry name" value="REGULATORY COMPONENTS OF SENSORY TRANSDUCTION SYSTEM"/>
    <property type="match status" value="1"/>
</dbReference>
<dbReference type="PANTHER" id="PTHR45138:SF9">
    <property type="entry name" value="DIGUANYLATE CYCLASE DGCM-RELATED"/>
    <property type="match status" value="1"/>
</dbReference>
<feature type="transmembrane region" description="Helical" evidence="1">
    <location>
        <begin position="49"/>
        <end position="67"/>
    </location>
</feature>
<dbReference type="SUPFAM" id="SSF55073">
    <property type="entry name" value="Nucleotide cyclase"/>
    <property type="match status" value="1"/>
</dbReference>
<keyword evidence="1" id="KW-0472">Membrane</keyword>
<dbReference type="GO" id="GO:0052621">
    <property type="term" value="F:diguanylate cyclase activity"/>
    <property type="evidence" value="ECO:0007669"/>
    <property type="project" value="TreeGrafter"/>
</dbReference>
<evidence type="ECO:0000313" key="4">
    <source>
        <dbReference type="Proteomes" id="UP000367750"/>
    </source>
</evidence>
<accession>A0A5J5GEM2</accession>
<dbReference type="PROSITE" id="PS50887">
    <property type="entry name" value="GGDEF"/>
    <property type="match status" value="1"/>
</dbReference>
<dbReference type="SMART" id="SM00267">
    <property type="entry name" value="GGDEF"/>
    <property type="match status" value="1"/>
</dbReference>
<dbReference type="OrthoDB" id="9759607at2"/>
<dbReference type="CDD" id="cd01949">
    <property type="entry name" value="GGDEF"/>
    <property type="match status" value="1"/>
</dbReference>
<evidence type="ECO:0000259" key="2">
    <source>
        <dbReference type="PROSITE" id="PS50887"/>
    </source>
</evidence>
<dbReference type="NCBIfam" id="TIGR00254">
    <property type="entry name" value="GGDEF"/>
    <property type="match status" value="1"/>
</dbReference>
<name>A0A5J5GEM2_9BACL</name>
<dbReference type="Pfam" id="PF00990">
    <property type="entry name" value="GGDEF"/>
    <property type="match status" value="1"/>
</dbReference>
<organism evidence="3 4">
    <name type="scientific">Paenibacillus spiritus</name>
    <dbReference type="NCBI Taxonomy" id="2496557"/>
    <lineage>
        <taxon>Bacteria</taxon>
        <taxon>Bacillati</taxon>
        <taxon>Bacillota</taxon>
        <taxon>Bacilli</taxon>
        <taxon>Bacillales</taxon>
        <taxon>Paenibacillaceae</taxon>
        <taxon>Paenibacillus</taxon>
    </lineage>
</organism>
<feature type="transmembrane region" description="Helical" evidence="1">
    <location>
        <begin position="82"/>
        <end position="106"/>
    </location>
</feature>
<reference evidence="3 4" key="1">
    <citation type="submission" date="2019-09" db="EMBL/GenBank/DDBJ databases">
        <title>Bacillus ochoae sp. nov., Paenibacillus whitsoniae sp. nov., Paenibacillus spiritus sp. nov. Isolated from the Mars Exploration Rover during spacecraft assembly.</title>
        <authorList>
            <person name="Seuylemezian A."/>
            <person name="Vaishampayan P."/>
        </authorList>
    </citation>
    <scope>NUCLEOTIDE SEQUENCE [LARGE SCALE GENOMIC DNA]</scope>
    <source>
        <strain evidence="3 4">MER_111</strain>
    </source>
</reference>
<gene>
    <name evidence="3" type="ORF">F4V43_07120</name>
</gene>
<dbReference type="InterPro" id="IPR050469">
    <property type="entry name" value="Diguanylate_Cyclase"/>
</dbReference>
<evidence type="ECO:0000313" key="3">
    <source>
        <dbReference type="EMBL" id="KAA9005924.1"/>
    </source>
</evidence>
<dbReference type="InterPro" id="IPR000160">
    <property type="entry name" value="GGDEF_dom"/>
</dbReference>
<sequence length="358" mass="41377">MDYGINYTWAFAIYTGPVGAFAFEFLYAFSIYAYKKLRGKADPDEGLDMFYNIGSYTVIGSLCYYLYTGLYSLFDYAPYGDWVLLVLLVALSTLFTHVNLFITFTLSRDLDLRDKAANLIRSPNWADLAKVSITNAMLAVLLREERWDMMILLFLLNYIVSLSFYSKSQNIQNKFERDKFEQMAYRDFLTGVHNRAYMDQRMKELDRSGESIGILVTDIDKFKKINDTYNHAVGDRVIRHLAESLQTRLRTGDYLFRSGGEEFTIFLRGRSYDECREWTRRRLEEIGSSSVEAEYGDQTTTIHYTVSFGLYYFTVGRSVMMERGYVYADQLLLESKRQGRNRLSAASDTSGPESSPPA</sequence>
<keyword evidence="4" id="KW-1185">Reference proteome</keyword>
<dbReference type="InterPro" id="IPR043128">
    <property type="entry name" value="Rev_trsase/Diguanyl_cyclase"/>
</dbReference>
<protein>
    <submittedName>
        <fullName evidence="3">GGDEF domain-containing protein</fullName>
    </submittedName>
</protein>
<dbReference type="EMBL" id="VYKK01000007">
    <property type="protein sequence ID" value="KAA9005924.1"/>
    <property type="molecule type" value="Genomic_DNA"/>
</dbReference>
<keyword evidence="1" id="KW-0812">Transmembrane</keyword>
<dbReference type="InterPro" id="IPR029787">
    <property type="entry name" value="Nucleotide_cyclase"/>
</dbReference>
<feature type="domain" description="GGDEF" evidence="2">
    <location>
        <begin position="210"/>
        <end position="348"/>
    </location>
</feature>
<proteinExistence type="predicted"/>
<feature type="transmembrane region" description="Helical" evidence="1">
    <location>
        <begin position="147"/>
        <end position="165"/>
    </location>
</feature>
<feature type="transmembrane region" description="Helical" evidence="1">
    <location>
        <begin position="6"/>
        <end position="29"/>
    </location>
</feature>